<dbReference type="AlphaFoldDB" id="A0A8X7N2N1"/>
<evidence type="ECO:0000313" key="2">
    <source>
        <dbReference type="Proteomes" id="UP000078113"/>
    </source>
</evidence>
<sequence length="410" mass="45782">MSDAAANAPVAGAGGVVPRRQASDLPIEVVNHIFLYAANIDVATAQKLSGLAKWTRALLARTLAYHYRIAHVTEKIISEVHSKLTGPHPPTNRINSMRALAIDHTSINIYDDNTPEEGDIWANAAALTICAAHLPPLQREWDHMPFPPAQSIPYSTPRLHLCPLGIDALNFRAFPVASDASHLALTNPIIAPQDPPRRPEHEHLSRQVVLRLLSAPTFKRLIIRGSPKTLLRIATNLNAPPALFHFQTDPDLDQDELWNSLSDPEHLMASDRVRLRLWPPPDSDSSLFTSQYDGSIVHPQLLKEWKAAAELQFDDEDAHRRDHPELYTYPANYEQMTEEEQNALLDRLWEQVSQFQPRLGAPWDDEQGDLCGISETTIERLRELVLQHPQYPDPPPSIWAALPQAAGGGP</sequence>
<dbReference type="Proteomes" id="UP000078113">
    <property type="component" value="Unassembled WGS sequence"/>
</dbReference>
<gene>
    <name evidence="1" type="ORF">A4X09_0g6505</name>
</gene>
<evidence type="ECO:0000313" key="1">
    <source>
        <dbReference type="EMBL" id="KAE8265837.1"/>
    </source>
</evidence>
<comment type="caution">
    <text evidence="1">The sequence shown here is derived from an EMBL/GenBank/DDBJ whole genome shotgun (WGS) entry which is preliminary data.</text>
</comment>
<organism evidence="1 2">
    <name type="scientific">Tilletia walkeri</name>
    <dbReference type="NCBI Taxonomy" id="117179"/>
    <lineage>
        <taxon>Eukaryota</taxon>
        <taxon>Fungi</taxon>
        <taxon>Dikarya</taxon>
        <taxon>Basidiomycota</taxon>
        <taxon>Ustilaginomycotina</taxon>
        <taxon>Exobasidiomycetes</taxon>
        <taxon>Tilletiales</taxon>
        <taxon>Tilletiaceae</taxon>
        <taxon>Tilletia</taxon>
    </lineage>
</organism>
<protein>
    <submittedName>
        <fullName evidence="1">Uncharacterized protein</fullName>
    </submittedName>
</protein>
<proteinExistence type="predicted"/>
<keyword evidence="2" id="KW-1185">Reference proteome</keyword>
<accession>A0A8X7N2N1</accession>
<reference evidence="1" key="1">
    <citation type="submission" date="2016-04" db="EMBL/GenBank/DDBJ databases">
        <authorList>
            <person name="Nguyen H.D."/>
            <person name="Samba Siva P."/>
            <person name="Cullis J."/>
            <person name="Levesque C.A."/>
            <person name="Hambleton S."/>
        </authorList>
    </citation>
    <scope>NUCLEOTIDE SEQUENCE</scope>
    <source>
        <strain evidence="1">DAOMC 236422</strain>
    </source>
</reference>
<reference evidence="1" key="2">
    <citation type="journal article" date="2019" name="IMA Fungus">
        <title>Genome sequencing and comparison of five Tilletia species to identify candidate genes for the detection of regulated species infecting wheat.</title>
        <authorList>
            <person name="Nguyen H.D.T."/>
            <person name="Sultana T."/>
            <person name="Kesanakurti P."/>
            <person name="Hambleton S."/>
        </authorList>
    </citation>
    <scope>NUCLEOTIDE SEQUENCE</scope>
    <source>
        <strain evidence="1">DAOMC 236422</strain>
    </source>
</reference>
<dbReference type="EMBL" id="LWDG02000425">
    <property type="protein sequence ID" value="KAE8265837.1"/>
    <property type="molecule type" value="Genomic_DNA"/>
</dbReference>
<name>A0A8X7N2N1_9BASI</name>